<organism evidence="3">
    <name type="scientific">Rodentolepis nana</name>
    <name type="common">Dwarf tapeworm</name>
    <name type="synonym">Hymenolepis nana</name>
    <dbReference type="NCBI Taxonomy" id="102285"/>
    <lineage>
        <taxon>Eukaryota</taxon>
        <taxon>Metazoa</taxon>
        <taxon>Spiralia</taxon>
        <taxon>Lophotrochozoa</taxon>
        <taxon>Platyhelminthes</taxon>
        <taxon>Cestoda</taxon>
        <taxon>Eucestoda</taxon>
        <taxon>Cyclophyllidea</taxon>
        <taxon>Hymenolepididae</taxon>
        <taxon>Rodentolepis</taxon>
    </lineage>
</organism>
<accession>A0A0R3TBR9</accession>
<name>A0A0R3TBR9_RODNA</name>
<reference evidence="1 2" key="2">
    <citation type="submission" date="2018-11" db="EMBL/GenBank/DDBJ databases">
        <authorList>
            <consortium name="Pathogen Informatics"/>
        </authorList>
    </citation>
    <scope>NUCLEOTIDE SEQUENCE [LARGE SCALE GENOMIC DNA]</scope>
</reference>
<protein>
    <submittedName>
        <fullName evidence="3">Outer membrane protein</fullName>
    </submittedName>
</protein>
<proteinExistence type="predicted"/>
<evidence type="ECO:0000313" key="1">
    <source>
        <dbReference type="EMBL" id="VDO00366.1"/>
    </source>
</evidence>
<dbReference type="AlphaFoldDB" id="A0A0R3TBR9"/>
<sequence>MGYMDRVKSSIPMIYRFSPVVGEATSIYWYRMGTKGDDSLSYPIQLTPYRLNTYVWTGNSVYKLTSLRLRTILIMGT</sequence>
<keyword evidence="2" id="KW-1185">Reference proteome</keyword>
<dbReference type="Proteomes" id="UP000278807">
    <property type="component" value="Unassembled WGS sequence"/>
</dbReference>
<evidence type="ECO:0000313" key="3">
    <source>
        <dbReference type="WBParaSite" id="HNAJ_0000450801-mRNA-1"/>
    </source>
</evidence>
<evidence type="ECO:0000313" key="2">
    <source>
        <dbReference type="Proteomes" id="UP000278807"/>
    </source>
</evidence>
<dbReference type="EMBL" id="UZAE01003222">
    <property type="protein sequence ID" value="VDO00366.1"/>
    <property type="molecule type" value="Genomic_DNA"/>
</dbReference>
<dbReference type="WBParaSite" id="HNAJ_0000450801-mRNA-1">
    <property type="protein sequence ID" value="HNAJ_0000450801-mRNA-1"/>
    <property type="gene ID" value="HNAJ_0000450801"/>
</dbReference>
<gene>
    <name evidence="1" type="ORF">HNAJ_LOCUS4506</name>
</gene>
<reference evidence="3" key="1">
    <citation type="submission" date="2017-02" db="UniProtKB">
        <authorList>
            <consortium name="WormBaseParasite"/>
        </authorList>
    </citation>
    <scope>IDENTIFICATION</scope>
</reference>